<feature type="compositionally biased region" description="Basic and acidic residues" evidence="1">
    <location>
        <begin position="321"/>
        <end position="332"/>
    </location>
</feature>
<organism evidence="2">
    <name type="scientific">Spodoptera frugiperda</name>
    <name type="common">Fall armyworm</name>
    <dbReference type="NCBI Taxonomy" id="7108"/>
    <lineage>
        <taxon>Eukaryota</taxon>
        <taxon>Metazoa</taxon>
        <taxon>Ecdysozoa</taxon>
        <taxon>Arthropoda</taxon>
        <taxon>Hexapoda</taxon>
        <taxon>Insecta</taxon>
        <taxon>Pterygota</taxon>
        <taxon>Neoptera</taxon>
        <taxon>Endopterygota</taxon>
        <taxon>Lepidoptera</taxon>
        <taxon>Glossata</taxon>
        <taxon>Ditrysia</taxon>
        <taxon>Noctuoidea</taxon>
        <taxon>Noctuidae</taxon>
        <taxon>Amphipyrinae</taxon>
        <taxon>Spodoptera</taxon>
    </lineage>
</organism>
<proteinExistence type="predicted"/>
<name>A0A2H1VGL2_SPOFR</name>
<protein>
    <submittedName>
        <fullName evidence="2">SFRICE_035863</fullName>
    </submittedName>
</protein>
<dbReference type="EMBL" id="ODYU01002191">
    <property type="protein sequence ID" value="SOQ39364.1"/>
    <property type="molecule type" value="Genomic_DNA"/>
</dbReference>
<evidence type="ECO:0000313" key="2">
    <source>
        <dbReference type="EMBL" id="SOQ39364.1"/>
    </source>
</evidence>
<gene>
    <name evidence="2" type="ORF">SFRICE_035863</name>
</gene>
<evidence type="ECO:0000256" key="1">
    <source>
        <dbReference type="SAM" id="MobiDB-lite"/>
    </source>
</evidence>
<feature type="region of interest" description="Disordered" evidence="1">
    <location>
        <begin position="312"/>
        <end position="332"/>
    </location>
</feature>
<reference evidence="2" key="1">
    <citation type="submission" date="2016-07" db="EMBL/GenBank/DDBJ databases">
        <authorList>
            <person name="Bretaudeau A."/>
        </authorList>
    </citation>
    <scope>NUCLEOTIDE SEQUENCE</scope>
    <source>
        <strain evidence="2">Rice</strain>
        <tissue evidence="2">Whole body</tissue>
    </source>
</reference>
<accession>A0A2H1VGL2</accession>
<sequence length="332" mass="37491">MFTFGADGDTTPPMIIFPLKRMRPKIRKSVPKVGYWFVRQWVDESRDGHKSHTTLELSQLCQSLGIILIALYPNATRLLQSADVAAFRPIKVMWRKAVLEWRANNLTKTLLKTDVGSILDNVLPKLKKSTLINGFKACGLCPFNPDEVNYTKCLMPAKPQRAILDDNSSVNMNYQIFQEIVGPQLIRKMKVQVVAKPVEAKKLFEIYKYLAPKHSAQNSFSLAEPSTNSDEIPIDCSMDVSDIVIHEDYEVFNQNIAFAPEMEICRSEPTITPEAIFEYQKENVPNDASVNNLDNILIKTTESEIPVSDLPYALSTTNDSSMDRTTKTPEVT</sequence>
<dbReference type="AlphaFoldDB" id="A0A2H1VGL2"/>